<dbReference type="GO" id="GO:0033063">
    <property type="term" value="C:Rad51B-Rad51C-Rad51D-XRCC2 complex"/>
    <property type="evidence" value="ECO:0007669"/>
    <property type="project" value="InterPro"/>
</dbReference>
<evidence type="ECO:0000313" key="2">
    <source>
        <dbReference type="EMBL" id="KAJ2783021.1"/>
    </source>
</evidence>
<evidence type="ECO:0000256" key="1">
    <source>
        <dbReference type="SAM" id="MobiDB-lite"/>
    </source>
</evidence>
<sequence length="340" mass="35107">MLAEIEALLAQVRTEAGRDALAAASAPAPAPPSPVPALGPRALRTGVGAMDAAGLGPVDASRPVVELAGAPGSGKTQTLYRICATLAAAPPGGHVLFVDAAGTADARALARSMRSSAADEALRRVHLFAPPTTAALVATLAMLPRYAAERAIAPAALLIDGLGCNHWIDRKESSHLRLQIKRATPWFRQQQLLADTVHAACAALRCPAFAANTLLLRDRATSTDTAAVGDRTIAVGDQRYRDHMVARWRSIVARTFVLDSAVSADHPGLTRVTFTVEPAAAAAAAAGTATAAGAPQREARAAFVGPLGLVDRPEHHHCAAQSPPFPSDRSLISRGGEGSA</sequence>
<dbReference type="AlphaFoldDB" id="A0A9W8HJY3"/>
<dbReference type="GO" id="GO:0000724">
    <property type="term" value="P:double-strand break repair via homologous recombination"/>
    <property type="evidence" value="ECO:0007669"/>
    <property type="project" value="InterPro"/>
</dbReference>
<protein>
    <recommendedName>
        <fullName evidence="4">RecA family profile 1 domain-containing protein</fullName>
    </recommendedName>
</protein>
<dbReference type="InterPro" id="IPR030547">
    <property type="entry name" value="XRCC2"/>
</dbReference>
<accession>A0A9W8HJY3</accession>
<dbReference type="InterPro" id="IPR027417">
    <property type="entry name" value="P-loop_NTPase"/>
</dbReference>
<dbReference type="Proteomes" id="UP001140217">
    <property type="component" value="Unassembled WGS sequence"/>
</dbReference>
<dbReference type="OrthoDB" id="420422at2759"/>
<dbReference type="Gene3D" id="3.40.50.300">
    <property type="entry name" value="P-loop containing nucleotide triphosphate hydrolases"/>
    <property type="match status" value="1"/>
</dbReference>
<dbReference type="GO" id="GO:0005815">
    <property type="term" value="C:microtubule organizing center"/>
    <property type="evidence" value="ECO:0007669"/>
    <property type="project" value="TreeGrafter"/>
</dbReference>
<dbReference type="PANTHER" id="PTHR46644">
    <property type="entry name" value="DNA REPAIR PROTEIN XRCC2"/>
    <property type="match status" value="1"/>
</dbReference>
<feature type="region of interest" description="Disordered" evidence="1">
    <location>
        <begin position="316"/>
        <end position="340"/>
    </location>
</feature>
<name>A0A9W8HJY3_9FUNG</name>
<keyword evidence="3" id="KW-1185">Reference proteome</keyword>
<dbReference type="GO" id="GO:0000400">
    <property type="term" value="F:four-way junction DNA binding"/>
    <property type="evidence" value="ECO:0007669"/>
    <property type="project" value="TreeGrafter"/>
</dbReference>
<dbReference type="GO" id="GO:0042148">
    <property type="term" value="P:DNA strand invasion"/>
    <property type="evidence" value="ECO:0007669"/>
    <property type="project" value="TreeGrafter"/>
</dbReference>
<dbReference type="EMBL" id="JANBUL010000056">
    <property type="protein sequence ID" value="KAJ2783021.1"/>
    <property type="molecule type" value="Genomic_DNA"/>
</dbReference>
<dbReference type="PANTHER" id="PTHR46644:SF2">
    <property type="entry name" value="DNA REPAIR PROTEIN XRCC2"/>
    <property type="match status" value="1"/>
</dbReference>
<evidence type="ECO:0000313" key="3">
    <source>
        <dbReference type="Proteomes" id="UP001140217"/>
    </source>
</evidence>
<organism evidence="2 3">
    <name type="scientific">Coemansia javaensis</name>
    <dbReference type="NCBI Taxonomy" id="2761396"/>
    <lineage>
        <taxon>Eukaryota</taxon>
        <taxon>Fungi</taxon>
        <taxon>Fungi incertae sedis</taxon>
        <taxon>Zoopagomycota</taxon>
        <taxon>Kickxellomycotina</taxon>
        <taxon>Kickxellomycetes</taxon>
        <taxon>Kickxellales</taxon>
        <taxon>Kickxellaceae</taxon>
        <taxon>Coemansia</taxon>
    </lineage>
</organism>
<dbReference type="GO" id="GO:0005657">
    <property type="term" value="C:replication fork"/>
    <property type="evidence" value="ECO:0007669"/>
    <property type="project" value="InterPro"/>
</dbReference>
<comment type="caution">
    <text evidence="2">The sequence shown here is derived from an EMBL/GenBank/DDBJ whole genome shotgun (WGS) entry which is preliminary data.</text>
</comment>
<reference evidence="2" key="1">
    <citation type="submission" date="2022-07" db="EMBL/GenBank/DDBJ databases">
        <title>Phylogenomic reconstructions and comparative analyses of Kickxellomycotina fungi.</title>
        <authorList>
            <person name="Reynolds N.K."/>
            <person name="Stajich J.E."/>
            <person name="Barry K."/>
            <person name="Grigoriev I.V."/>
            <person name="Crous P."/>
            <person name="Smith M.E."/>
        </authorList>
    </citation>
    <scope>NUCLEOTIDE SEQUENCE</scope>
    <source>
        <strain evidence="2">NBRC 105414</strain>
    </source>
</reference>
<gene>
    <name evidence="2" type="ORF">H4R18_001922</name>
</gene>
<proteinExistence type="predicted"/>
<dbReference type="SUPFAM" id="SSF52540">
    <property type="entry name" value="P-loop containing nucleoside triphosphate hydrolases"/>
    <property type="match status" value="1"/>
</dbReference>
<evidence type="ECO:0008006" key="4">
    <source>
        <dbReference type="Google" id="ProtNLM"/>
    </source>
</evidence>